<dbReference type="EMBL" id="BLLK01000024">
    <property type="protein sequence ID" value="GFH47873.1"/>
    <property type="molecule type" value="Genomic_DNA"/>
</dbReference>
<organism evidence="1 2">
    <name type="scientific">Chaetoceros tenuissimus</name>
    <dbReference type="NCBI Taxonomy" id="426638"/>
    <lineage>
        <taxon>Eukaryota</taxon>
        <taxon>Sar</taxon>
        <taxon>Stramenopiles</taxon>
        <taxon>Ochrophyta</taxon>
        <taxon>Bacillariophyta</taxon>
        <taxon>Coscinodiscophyceae</taxon>
        <taxon>Chaetocerotophycidae</taxon>
        <taxon>Chaetocerotales</taxon>
        <taxon>Chaetocerotaceae</taxon>
        <taxon>Chaetoceros</taxon>
    </lineage>
</organism>
<protein>
    <submittedName>
        <fullName evidence="1">Uncharacterized protein</fullName>
    </submittedName>
</protein>
<keyword evidence="2" id="KW-1185">Reference proteome</keyword>
<accession>A0AAD3CL15</accession>
<feature type="non-terminal residue" evidence="1">
    <location>
        <position position="1"/>
    </location>
</feature>
<name>A0AAD3CL15_9STRA</name>
<dbReference type="Proteomes" id="UP001054902">
    <property type="component" value="Unassembled WGS sequence"/>
</dbReference>
<evidence type="ECO:0000313" key="1">
    <source>
        <dbReference type="EMBL" id="GFH47873.1"/>
    </source>
</evidence>
<sequence length="131" mass="15535">EEKKDHEVLYTAMMMQRMYASLEAEGRKARYYIDEEQWPDPCDNAQWKSLVQYPQLKYLVDIPNESLYCGLIKDNDEITAHSANKLAMNQGSPKWVFQTKLIEISRLDRRSMNTYMKSKAIREILEDYIES</sequence>
<proteinExistence type="predicted"/>
<comment type="caution">
    <text evidence="1">The sequence shown here is derived from an EMBL/GenBank/DDBJ whole genome shotgun (WGS) entry which is preliminary data.</text>
</comment>
<dbReference type="AlphaFoldDB" id="A0AAD3CL15"/>
<reference evidence="1 2" key="1">
    <citation type="journal article" date="2021" name="Sci. Rep.">
        <title>The genome of the diatom Chaetoceros tenuissimus carries an ancient integrated fragment of an extant virus.</title>
        <authorList>
            <person name="Hongo Y."/>
            <person name="Kimura K."/>
            <person name="Takaki Y."/>
            <person name="Yoshida Y."/>
            <person name="Baba S."/>
            <person name="Kobayashi G."/>
            <person name="Nagasaki K."/>
            <person name="Hano T."/>
            <person name="Tomaru Y."/>
        </authorList>
    </citation>
    <scope>NUCLEOTIDE SEQUENCE [LARGE SCALE GENOMIC DNA]</scope>
    <source>
        <strain evidence="1 2">NIES-3715</strain>
    </source>
</reference>
<gene>
    <name evidence="1" type="ORF">CTEN210_04349</name>
</gene>
<evidence type="ECO:0000313" key="2">
    <source>
        <dbReference type="Proteomes" id="UP001054902"/>
    </source>
</evidence>